<name>A0ABM9ALR2_9BACT</name>
<dbReference type="InterPro" id="IPR017438">
    <property type="entry name" value="ATP-NAD_kinase_N"/>
</dbReference>
<dbReference type="Gene3D" id="2.60.200.40">
    <property type="match status" value="1"/>
</dbReference>
<evidence type="ECO:0000256" key="5">
    <source>
        <dbReference type="ARBA" id="ARBA00022741"/>
    </source>
</evidence>
<comment type="cofactor">
    <cofactor evidence="1">
        <name>Mg(2+)</name>
        <dbReference type="ChEBI" id="CHEBI:18420"/>
    </cofactor>
</comment>
<dbReference type="SUPFAM" id="SSF111331">
    <property type="entry name" value="NAD kinase/diacylglycerol kinase-like"/>
    <property type="match status" value="1"/>
</dbReference>
<dbReference type="EC" id="2.7.1.-" evidence="13"/>
<evidence type="ECO:0000256" key="2">
    <source>
        <dbReference type="ARBA" id="ARBA00022516"/>
    </source>
</evidence>
<evidence type="ECO:0000256" key="10">
    <source>
        <dbReference type="ARBA" id="ARBA00023209"/>
    </source>
</evidence>
<keyword evidence="7" id="KW-0067">ATP-binding</keyword>
<comment type="caution">
    <text evidence="13">The sequence shown here is derived from an EMBL/GenBank/DDBJ whole genome shotgun (WGS) entry which is preliminary data.</text>
</comment>
<organism evidence="13 14">
    <name type="scientific">Emticicia aquatica</name>
    <dbReference type="NCBI Taxonomy" id="1681835"/>
    <lineage>
        <taxon>Bacteria</taxon>
        <taxon>Pseudomonadati</taxon>
        <taxon>Bacteroidota</taxon>
        <taxon>Cytophagia</taxon>
        <taxon>Cytophagales</taxon>
        <taxon>Leadbetterellaceae</taxon>
        <taxon>Emticicia</taxon>
    </lineage>
</organism>
<evidence type="ECO:0000256" key="9">
    <source>
        <dbReference type="ARBA" id="ARBA00023098"/>
    </source>
</evidence>
<dbReference type="InterPro" id="IPR045540">
    <property type="entry name" value="YegS/DAGK_C"/>
</dbReference>
<dbReference type="Gene3D" id="3.40.50.10330">
    <property type="entry name" value="Probable inorganic polyphosphate/atp-NAD kinase, domain 1"/>
    <property type="match status" value="1"/>
</dbReference>
<dbReference type="Pfam" id="PF00781">
    <property type="entry name" value="DAGK_cat"/>
    <property type="match status" value="1"/>
</dbReference>
<dbReference type="RefSeq" id="WP_238804742.1">
    <property type="nucleotide sequence ID" value="NZ_CAKLPY010000001.1"/>
</dbReference>
<dbReference type="SMART" id="SM00046">
    <property type="entry name" value="DAGKc"/>
    <property type="match status" value="1"/>
</dbReference>
<dbReference type="InterPro" id="IPR001206">
    <property type="entry name" value="Diacylglycerol_kinase_cat_dom"/>
</dbReference>
<evidence type="ECO:0000313" key="13">
    <source>
        <dbReference type="EMBL" id="CAH0994728.1"/>
    </source>
</evidence>
<dbReference type="PANTHER" id="PTHR12358">
    <property type="entry name" value="SPHINGOSINE KINASE"/>
    <property type="match status" value="1"/>
</dbReference>
<keyword evidence="11" id="KW-1208">Phospholipid metabolism</keyword>
<keyword evidence="2" id="KW-0444">Lipid biosynthesis</keyword>
<dbReference type="GO" id="GO:0016301">
    <property type="term" value="F:kinase activity"/>
    <property type="evidence" value="ECO:0007669"/>
    <property type="project" value="UniProtKB-KW"/>
</dbReference>
<proteinExistence type="predicted"/>
<evidence type="ECO:0000256" key="11">
    <source>
        <dbReference type="ARBA" id="ARBA00023264"/>
    </source>
</evidence>
<accession>A0ABM9ALR2</accession>
<sequence length="289" mass="31818">MNKQAIWFIVNPISGSKNKSKNIVQLIDNQLDKDKYLPEIYYTKYAGHATEIAAEAVKKNIPIVVAIGGDGTVNEIGKALINTKTALGIIPTGSGNGLARELEIPMKPTKAIESLNTPLNKQIDVCFMNEVPFFCTAGIGFDAHCAEIFSKKKGRGLMNYIKVGFTEFWKFKPLKCVFGGNNYDIFSITFGNASQFGNNAYITPTAIIDDGLIDCTIINPPSALQAIQMIAQLFNGNIHSSNLSENYRGTKFIVKNEQNFLIHYDGEPLQTTANELIISISEKSLRVII</sequence>
<dbReference type="PANTHER" id="PTHR12358:SF106">
    <property type="entry name" value="LIPID KINASE YEGS"/>
    <property type="match status" value="1"/>
</dbReference>
<evidence type="ECO:0000256" key="3">
    <source>
        <dbReference type="ARBA" id="ARBA00022679"/>
    </source>
</evidence>
<dbReference type="NCBIfam" id="TIGR00147">
    <property type="entry name" value="YegS/Rv2252/BmrU family lipid kinase"/>
    <property type="match status" value="1"/>
</dbReference>
<evidence type="ECO:0000256" key="1">
    <source>
        <dbReference type="ARBA" id="ARBA00001946"/>
    </source>
</evidence>
<dbReference type="Pfam" id="PF19279">
    <property type="entry name" value="YegS_C"/>
    <property type="match status" value="1"/>
</dbReference>
<keyword evidence="6 13" id="KW-0418">Kinase</keyword>
<keyword evidence="5" id="KW-0547">Nucleotide-binding</keyword>
<feature type="domain" description="DAGKc" evidence="12">
    <location>
        <begin position="1"/>
        <end position="132"/>
    </location>
</feature>
<dbReference type="InterPro" id="IPR016064">
    <property type="entry name" value="NAD/diacylglycerol_kinase_sf"/>
</dbReference>
<keyword evidence="3 13" id="KW-0808">Transferase</keyword>
<keyword evidence="4" id="KW-0479">Metal-binding</keyword>
<gene>
    <name evidence="13" type="primary">yegS</name>
    <name evidence="13" type="ORF">EMA8858_00840</name>
</gene>
<evidence type="ECO:0000259" key="12">
    <source>
        <dbReference type="PROSITE" id="PS50146"/>
    </source>
</evidence>
<dbReference type="InterPro" id="IPR005218">
    <property type="entry name" value="Diacylglycerol/lipid_kinase"/>
</dbReference>
<evidence type="ECO:0000256" key="6">
    <source>
        <dbReference type="ARBA" id="ARBA00022777"/>
    </source>
</evidence>
<evidence type="ECO:0000256" key="4">
    <source>
        <dbReference type="ARBA" id="ARBA00022723"/>
    </source>
</evidence>
<keyword evidence="10" id="KW-0594">Phospholipid biosynthesis</keyword>
<dbReference type="EMBL" id="CAKLPY010000001">
    <property type="protein sequence ID" value="CAH0994728.1"/>
    <property type="molecule type" value="Genomic_DNA"/>
</dbReference>
<keyword evidence="14" id="KW-1185">Reference proteome</keyword>
<protein>
    <submittedName>
        <fullName evidence="13">Lipid kinase YegS</fullName>
        <ecNumber evidence="13">2.7.1.-</ecNumber>
    </submittedName>
</protein>
<keyword evidence="9" id="KW-0443">Lipid metabolism</keyword>
<keyword evidence="8" id="KW-0460">Magnesium</keyword>
<evidence type="ECO:0000256" key="7">
    <source>
        <dbReference type="ARBA" id="ARBA00022840"/>
    </source>
</evidence>
<dbReference type="PROSITE" id="PS50146">
    <property type="entry name" value="DAGK"/>
    <property type="match status" value="1"/>
</dbReference>
<dbReference type="Proteomes" id="UP000837932">
    <property type="component" value="Unassembled WGS sequence"/>
</dbReference>
<evidence type="ECO:0000313" key="14">
    <source>
        <dbReference type="Proteomes" id="UP000837932"/>
    </source>
</evidence>
<evidence type="ECO:0000256" key="8">
    <source>
        <dbReference type="ARBA" id="ARBA00022842"/>
    </source>
</evidence>
<reference evidence="13" key="1">
    <citation type="submission" date="2021-12" db="EMBL/GenBank/DDBJ databases">
        <authorList>
            <person name="Rodrigo-Torres L."/>
            <person name="Arahal R. D."/>
            <person name="Lucena T."/>
        </authorList>
    </citation>
    <scope>NUCLEOTIDE SEQUENCE</scope>
    <source>
        <strain evidence="13">CECT 8858</strain>
    </source>
</reference>
<dbReference type="InterPro" id="IPR050187">
    <property type="entry name" value="Lipid_Phosphate_FormReg"/>
</dbReference>